<dbReference type="InterPro" id="IPR011009">
    <property type="entry name" value="Kinase-like_dom_sf"/>
</dbReference>
<evidence type="ECO:0008006" key="3">
    <source>
        <dbReference type="Google" id="ProtNLM"/>
    </source>
</evidence>
<comment type="caution">
    <text evidence="1">The sequence shown here is derived from an EMBL/GenBank/DDBJ whole genome shotgun (WGS) entry which is preliminary data.</text>
</comment>
<reference evidence="1 2" key="1">
    <citation type="submission" date="2021-03" db="EMBL/GenBank/DDBJ databases">
        <title>Genomic Encyclopedia of Type Strains, Phase IV (KMG-IV): sequencing the most valuable type-strain genomes for metagenomic binning, comparative biology and taxonomic classification.</title>
        <authorList>
            <person name="Goeker M."/>
        </authorList>
    </citation>
    <scope>NUCLEOTIDE SEQUENCE [LARGE SCALE GENOMIC DNA]</scope>
    <source>
        <strain evidence="1 2">DSM 13372</strain>
    </source>
</reference>
<organism evidence="1 2">
    <name type="scientific">Sinorhizobium kostiense</name>
    <dbReference type="NCBI Taxonomy" id="76747"/>
    <lineage>
        <taxon>Bacteria</taxon>
        <taxon>Pseudomonadati</taxon>
        <taxon>Pseudomonadota</taxon>
        <taxon>Alphaproteobacteria</taxon>
        <taxon>Hyphomicrobiales</taxon>
        <taxon>Rhizobiaceae</taxon>
        <taxon>Sinorhizobium/Ensifer group</taxon>
        <taxon>Sinorhizobium</taxon>
    </lineage>
</organism>
<dbReference type="PANTHER" id="PTHR39441:SF1">
    <property type="entry name" value="DUF2252 DOMAIN-CONTAINING PROTEIN"/>
    <property type="match status" value="1"/>
</dbReference>
<dbReference type="PANTHER" id="PTHR39441">
    <property type="entry name" value="DUF2252 DOMAIN-CONTAINING PROTEIN"/>
    <property type="match status" value="1"/>
</dbReference>
<dbReference type="InterPro" id="IPR018721">
    <property type="entry name" value="DUF2252"/>
</dbReference>
<dbReference type="Pfam" id="PF10009">
    <property type="entry name" value="DUF2252"/>
    <property type="match status" value="1"/>
</dbReference>
<protein>
    <recommendedName>
        <fullName evidence="3">DUF2252 domain-containing protein</fullName>
    </recommendedName>
</protein>
<accession>A0ABS4R098</accession>
<dbReference type="Proteomes" id="UP000730739">
    <property type="component" value="Unassembled WGS sequence"/>
</dbReference>
<keyword evidence="2" id="KW-1185">Reference proteome</keyword>
<dbReference type="RefSeq" id="WP_028002650.1">
    <property type="nucleotide sequence ID" value="NZ_JAGILA010000003.1"/>
</dbReference>
<sequence length="356" mass="39735">MSIVDQVKKYEDWLATQCDVVEAGLDEKHERMARDPFKFFRATCFRFARKLFDWLPELGGGPLVMNVGDAHIENWGTWRDEEGRLVWGVNDFDEAATLPYVCDLVRLATSARLAPDLPGSEKARVEAIVEGYRRGLEAPGPFFIDDRVPWMQALVNRPATKIDSFRTELSGAAAVVPPPQTSDLLREQLPAGTRDIIFRTWQRGGGSLGRPRYLAIGTWNGGSVVREAKALVPSAWEWANGKIGPVGLFQVVSTGRYRSPDPFLKVRSDFVVRRIASDSQKIDLSKVDAWAYGPDLLAAMGADLAAIHLAGKVSANDINSDLARRESNWLHNASKAAEEFVMKDFEKWKRFQQGDA</sequence>
<evidence type="ECO:0000313" key="1">
    <source>
        <dbReference type="EMBL" id="MBP2236315.1"/>
    </source>
</evidence>
<dbReference type="SUPFAM" id="SSF56112">
    <property type="entry name" value="Protein kinase-like (PK-like)"/>
    <property type="match status" value="1"/>
</dbReference>
<proteinExistence type="predicted"/>
<evidence type="ECO:0000313" key="2">
    <source>
        <dbReference type="Proteomes" id="UP000730739"/>
    </source>
</evidence>
<gene>
    <name evidence="1" type="ORF">J2Z31_002829</name>
</gene>
<dbReference type="EMBL" id="JAGILA010000003">
    <property type="protein sequence ID" value="MBP2236315.1"/>
    <property type="molecule type" value="Genomic_DNA"/>
</dbReference>
<name>A0ABS4R098_9HYPH</name>